<dbReference type="AlphaFoldDB" id="A0A0C2GTP6"/>
<sequence>MGKFPSESPKSGWEKYAEDYCFIANSYYVPFEEEIPVDLEHRRDHISYYRWVPIMLALQAVMFFIPNWIWNMLHKQTVAAWVVFSDPYAKCKLV</sequence>
<evidence type="ECO:0000256" key="1">
    <source>
        <dbReference type="ARBA" id="ARBA00004610"/>
    </source>
</evidence>
<evidence type="ECO:0000256" key="3">
    <source>
        <dbReference type="ARBA" id="ARBA00022448"/>
    </source>
</evidence>
<protein>
    <recommendedName>
        <fullName evidence="12">Innexin</fullName>
    </recommendedName>
</protein>
<name>A0A0C2GTP6_9BILA</name>
<dbReference type="GO" id="GO:0005243">
    <property type="term" value="F:gap junction channel activity"/>
    <property type="evidence" value="ECO:0007669"/>
    <property type="project" value="TreeGrafter"/>
</dbReference>
<evidence type="ECO:0000256" key="4">
    <source>
        <dbReference type="ARBA" id="ARBA00022475"/>
    </source>
</evidence>
<keyword evidence="5 12" id="KW-0812">Transmembrane</keyword>
<evidence type="ECO:0000256" key="9">
    <source>
        <dbReference type="ARBA" id="ARBA00023065"/>
    </source>
</evidence>
<dbReference type="PANTHER" id="PTHR11893:SF20">
    <property type="entry name" value="INNEXIN-3"/>
    <property type="match status" value="1"/>
</dbReference>
<dbReference type="PANTHER" id="PTHR11893">
    <property type="entry name" value="INNEXIN"/>
    <property type="match status" value="1"/>
</dbReference>
<comment type="caution">
    <text evidence="12">Lacks conserved residue(s) required for the propagation of feature annotation.</text>
</comment>
<dbReference type="OrthoDB" id="5867527at2759"/>
<keyword evidence="11 12" id="KW-0407">Ion channel</keyword>
<keyword evidence="3 12" id="KW-0813">Transport</keyword>
<evidence type="ECO:0000256" key="8">
    <source>
        <dbReference type="ARBA" id="ARBA00022989"/>
    </source>
</evidence>
<keyword evidence="8 12" id="KW-1133">Transmembrane helix</keyword>
<evidence type="ECO:0000256" key="11">
    <source>
        <dbReference type="ARBA" id="ARBA00023303"/>
    </source>
</evidence>
<dbReference type="GO" id="GO:0005921">
    <property type="term" value="C:gap junction"/>
    <property type="evidence" value="ECO:0007669"/>
    <property type="project" value="UniProtKB-SubCell"/>
</dbReference>
<comment type="similarity">
    <text evidence="12">Belongs to the pannexin family.</text>
</comment>
<dbReference type="PRINTS" id="PR01262">
    <property type="entry name" value="INNEXIN"/>
</dbReference>
<comment type="subcellular location">
    <subcellularLocation>
        <location evidence="1">Cell junction</location>
        <location evidence="1">Gap junction</location>
    </subcellularLocation>
    <subcellularLocation>
        <location evidence="2 12">Cell membrane</location>
        <topology evidence="2 12">Multi-pass membrane protein</topology>
    </subcellularLocation>
</comment>
<organism evidence="13 14">
    <name type="scientific">Ancylostoma duodenale</name>
    <dbReference type="NCBI Taxonomy" id="51022"/>
    <lineage>
        <taxon>Eukaryota</taxon>
        <taxon>Metazoa</taxon>
        <taxon>Ecdysozoa</taxon>
        <taxon>Nematoda</taxon>
        <taxon>Chromadorea</taxon>
        <taxon>Rhabditida</taxon>
        <taxon>Rhabditina</taxon>
        <taxon>Rhabditomorpha</taxon>
        <taxon>Strongyloidea</taxon>
        <taxon>Ancylostomatidae</taxon>
        <taxon>Ancylostomatinae</taxon>
        <taxon>Ancylostoma</taxon>
    </lineage>
</organism>
<dbReference type="Proteomes" id="UP000054047">
    <property type="component" value="Unassembled WGS sequence"/>
</dbReference>
<dbReference type="EMBL" id="KN727938">
    <property type="protein sequence ID" value="KIH64675.1"/>
    <property type="molecule type" value="Genomic_DNA"/>
</dbReference>
<keyword evidence="6" id="KW-0303">Gap junction</keyword>
<proteinExistence type="inferred from homology"/>
<keyword evidence="7" id="KW-0965">Cell junction</keyword>
<dbReference type="PROSITE" id="PS51013">
    <property type="entry name" value="PANNEXIN"/>
    <property type="match status" value="1"/>
</dbReference>
<keyword evidence="4" id="KW-1003">Cell membrane</keyword>
<dbReference type="GO" id="GO:0005886">
    <property type="term" value="C:plasma membrane"/>
    <property type="evidence" value="ECO:0007669"/>
    <property type="project" value="UniProtKB-SubCell"/>
</dbReference>
<evidence type="ECO:0000256" key="6">
    <source>
        <dbReference type="ARBA" id="ARBA00022868"/>
    </source>
</evidence>
<evidence type="ECO:0000256" key="5">
    <source>
        <dbReference type="ARBA" id="ARBA00022692"/>
    </source>
</evidence>
<accession>A0A0C2GTP6</accession>
<evidence type="ECO:0000313" key="13">
    <source>
        <dbReference type="EMBL" id="KIH64675.1"/>
    </source>
</evidence>
<keyword evidence="14" id="KW-1185">Reference proteome</keyword>
<keyword evidence="10 12" id="KW-0472">Membrane</keyword>
<feature type="transmembrane region" description="Helical" evidence="12">
    <location>
        <begin position="51"/>
        <end position="70"/>
    </location>
</feature>
<dbReference type="GO" id="GO:0034220">
    <property type="term" value="P:monoatomic ion transmembrane transport"/>
    <property type="evidence" value="ECO:0007669"/>
    <property type="project" value="UniProtKB-KW"/>
</dbReference>
<comment type="function">
    <text evidence="12">Structural component of the gap junctions.</text>
</comment>
<keyword evidence="9 12" id="KW-0406">Ion transport</keyword>
<reference evidence="13 14" key="1">
    <citation type="submission" date="2013-12" db="EMBL/GenBank/DDBJ databases">
        <title>Draft genome of the parsitic nematode Ancylostoma duodenale.</title>
        <authorList>
            <person name="Mitreva M."/>
        </authorList>
    </citation>
    <scope>NUCLEOTIDE SEQUENCE [LARGE SCALE GENOMIC DNA]</scope>
    <source>
        <strain evidence="13 14">Zhejiang</strain>
    </source>
</reference>
<evidence type="ECO:0000256" key="10">
    <source>
        <dbReference type="ARBA" id="ARBA00023136"/>
    </source>
</evidence>
<dbReference type="Pfam" id="PF00876">
    <property type="entry name" value="Innexin"/>
    <property type="match status" value="1"/>
</dbReference>
<evidence type="ECO:0000256" key="7">
    <source>
        <dbReference type="ARBA" id="ARBA00022949"/>
    </source>
</evidence>
<evidence type="ECO:0000256" key="2">
    <source>
        <dbReference type="ARBA" id="ARBA00004651"/>
    </source>
</evidence>
<gene>
    <name evidence="12" type="primary">inx</name>
    <name evidence="13" type="ORF">ANCDUO_05011</name>
</gene>
<evidence type="ECO:0000256" key="12">
    <source>
        <dbReference type="RuleBase" id="RU010713"/>
    </source>
</evidence>
<dbReference type="InterPro" id="IPR000990">
    <property type="entry name" value="Innexin"/>
</dbReference>
<evidence type="ECO:0000313" key="14">
    <source>
        <dbReference type="Proteomes" id="UP000054047"/>
    </source>
</evidence>